<sequence>MKKKFFKALSKLNKKLLPSFTKKGVDLAKASKLQMALFAYKLWVTKNSLD</sequence>
<proteinExistence type="predicted"/>
<name>A0A167F5G3_9FLAO</name>
<dbReference type="EMBL" id="LRXL01000052">
    <property type="protein sequence ID" value="OAB76217.1"/>
    <property type="molecule type" value="Genomic_DNA"/>
</dbReference>
<protein>
    <submittedName>
        <fullName evidence="1">SsrA-binding protein</fullName>
    </submittedName>
</protein>
<evidence type="ECO:0000313" key="2">
    <source>
        <dbReference type="Proteomes" id="UP000077013"/>
    </source>
</evidence>
<keyword evidence="2" id="KW-1185">Reference proteome</keyword>
<dbReference type="AlphaFoldDB" id="A0A167F5G3"/>
<comment type="caution">
    <text evidence="1">The sequence shown here is derived from an EMBL/GenBank/DDBJ whole genome shotgun (WGS) entry which is preliminary data.</text>
</comment>
<accession>A0A167F5G3</accession>
<dbReference type="Proteomes" id="UP000077013">
    <property type="component" value="Unassembled WGS sequence"/>
</dbReference>
<reference evidence="1 2" key="1">
    <citation type="submission" date="2016-02" db="EMBL/GenBank/DDBJ databases">
        <title>Ulvibacter sp. LPB0005, isolated from Thais luteostoma.</title>
        <authorList>
            <person name="Shin S.-K."/>
            <person name="Yi H."/>
        </authorList>
    </citation>
    <scope>NUCLEOTIDE SEQUENCE [LARGE SCALE GENOMIC DNA]</scope>
    <source>
        <strain evidence="1 2">LPB0005</strain>
    </source>
</reference>
<dbReference type="STRING" id="1763537.ULVI_14300"/>
<gene>
    <name evidence="1" type="ORF">ULVI_14300</name>
</gene>
<evidence type="ECO:0000313" key="1">
    <source>
        <dbReference type="EMBL" id="OAB76217.1"/>
    </source>
</evidence>
<organism evidence="1 2">
    <name type="scientific">Cochleicola gelatinilyticus</name>
    <dbReference type="NCBI Taxonomy" id="1763537"/>
    <lineage>
        <taxon>Bacteria</taxon>
        <taxon>Pseudomonadati</taxon>
        <taxon>Bacteroidota</taxon>
        <taxon>Flavobacteriia</taxon>
        <taxon>Flavobacteriales</taxon>
        <taxon>Flavobacteriaceae</taxon>
        <taxon>Cochleicola</taxon>
    </lineage>
</organism>